<organism evidence="1 2">
    <name type="scientific">Streptomyces pharetrae CZA14</name>
    <dbReference type="NCBI Taxonomy" id="1144883"/>
    <lineage>
        <taxon>Bacteria</taxon>
        <taxon>Bacillati</taxon>
        <taxon>Actinomycetota</taxon>
        <taxon>Actinomycetes</taxon>
        <taxon>Kitasatosporales</taxon>
        <taxon>Streptomycetaceae</taxon>
        <taxon>Streptomyces</taxon>
    </lineage>
</organism>
<dbReference type="RefSeq" id="WP_318275761.1">
    <property type="nucleotide sequence ID" value="NZ_MRYD01000495.1"/>
</dbReference>
<sequence>MAAALLLGGCGIQETDVIEAGGPASVQAFVNPGYDALLFFRAPDGALSPVSRSVTESSGFGAGYEGPDGPIEPVTTEKAIAALLSGPGPAEKSAGLGTSLPRVTAGGIGVELSPNAEVAVTLPLALGALDATALRQLVCTAAYSQDRDGRTTVRMAGKDGVTATGTCGLDIAAEPAPVAVETHARRERADGTGQSSPSS</sequence>
<gene>
    <name evidence="1" type="ORF">OQI_38150</name>
</gene>
<comment type="caution">
    <text evidence="1">The sequence shown here is derived from an EMBL/GenBank/DDBJ whole genome shotgun (WGS) entry which is preliminary data.</text>
</comment>
<evidence type="ECO:0008006" key="3">
    <source>
        <dbReference type="Google" id="ProtNLM"/>
    </source>
</evidence>
<proteinExistence type="predicted"/>
<accession>A0ABX3Y6M7</accession>
<dbReference type="EMBL" id="MRYD01000495">
    <property type="protein sequence ID" value="OSZ55503.1"/>
    <property type="molecule type" value="Genomic_DNA"/>
</dbReference>
<dbReference type="Proteomes" id="UP000194266">
    <property type="component" value="Unassembled WGS sequence"/>
</dbReference>
<evidence type="ECO:0000313" key="2">
    <source>
        <dbReference type="Proteomes" id="UP000194266"/>
    </source>
</evidence>
<protein>
    <recommendedName>
        <fullName evidence="3">GerMN domain-containing protein</fullName>
    </recommendedName>
</protein>
<reference evidence="1 2" key="1">
    <citation type="submission" date="2016-12" db="EMBL/GenBank/DDBJ databases">
        <title>Genome Mining:The Detection of Biosynthetic Gene Clusters to Aid in the Expression of Curamycin A produced by Streptomyces sp. strain CZA14.</title>
        <authorList>
            <person name="Durrell K.A."/>
            <person name="Kirby B.M."/>
            <person name="Khan W."/>
            <person name="Mthethwa T."/>
            <person name="Le Roes-Hill M."/>
        </authorList>
    </citation>
    <scope>NUCLEOTIDE SEQUENCE [LARGE SCALE GENOMIC DNA]</scope>
    <source>
        <strain evidence="1 2">CZA14</strain>
    </source>
</reference>
<keyword evidence="2" id="KW-1185">Reference proteome</keyword>
<name>A0ABX3Y6M7_9ACTN</name>
<evidence type="ECO:0000313" key="1">
    <source>
        <dbReference type="EMBL" id="OSZ55503.1"/>
    </source>
</evidence>